<gene>
    <name evidence="2" type="ORF">Ahy_A10g050663</name>
</gene>
<dbReference type="InterPro" id="IPR031052">
    <property type="entry name" value="FHY3/FAR1"/>
</dbReference>
<dbReference type="PANTHER" id="PTHR31669:SF251">
    <property type="entry name" value="PROTEIN FAR1-RELATED SEQUENCE"/>
    <property type="match status" value="1"/>
</dbReference>
<proteinExistence type="inferred from homology"/>
<dbReference type="Proteomes" id="UP000289738">
    <property type="component" value="Chromosome A10"/>
</dbReference>
<dbReference type="EMBL" id="SDMP01000010">
    <property type="protein sequence ID" value="RYR35513.1"/>
    <property type="molecule type" value="Genomic_DNA"/>
</dbReference>
<keyword evidence="1" id="KW-0863">Zinc-finger</keyword>
<evidence type="ECO:0000313" key="3">
    <source>
        <dbReference type="Proteomes" id="UP000289738"/>
    </source>
</evidence>
<name>A0A445BA07_ARAHY</name>
<keyword evidence="1" id="KW-0479">Metal-binding</keyword>
<evidence type="ECO:0000256" key="1">
    <source>
        <dbReference type="RuleBase" id="RU367018"/>
    </source>
</evidence>
<dbReference type="GO" id="GO:0008270">
    <property type="term" value="F:zinc ion binding"/>
    <property type="evidence" value="ECO:0007669"/>
    <property type="project" value="UniProtKB-UniRule"/>
</dbReference>
<evidence type="ECO:0000313" key="2">
    <source>
        <dbReference type="EMBL" id="RYR35513.1"/>
    </source>
</evidence>
<comment type="caution">
    <text evidence="2">The sequence shown here is derived from an EMBL/GenBank/DDBJ whole genome shotgun (WGS) entry which is preliminary data.</text>
</comment>
<keyword evidence="3" id="KW-1185">Reference proteome</keyword>
<dbReference type="PANTHER" id="PTHR31669">
    <property type="entry name" value="PROTEIN FAR1-RELATED SEQUENCE 10-RELATED"/>
    <property type="match status" value="1"/>
</dbReference>
<comment type="similarity">
    <text evidence="1">Belongs to the FHY3/FAR1 family.</text>
</comment>
<keyword evidence="1" id="KW-0862">Zinc</keyword>
<organism evidence="2 3">
    <name type="scientific">Arachis hypogaea</name>
    <name type="common">Peanut</name>
    <dbReference type="NCBI Taxonomy" id="3818"/>
    <lineage>
        <taxon>Eukaryota</taxon>
        <taxon>Viridiplantae</taxon>
        <taxon>Streptophyta</taxon>
        <taxon>Embryophyta</taxon>
        <taxon>Tracheophyta</taxon>
        <taxon>Spermatophyta</taxon>
        <taxon>Magnoliopsida</taxon>
        <taxon>eudicotyledons</taxon>
        <taxon>Gunneridae</taxon>
        <taxon>Pentapetalae</taxon>
        <taxon>rosids</taxon>
        <taxon>fabids</taxon>
        <taxon>Fabales</taxon>
        <taxon>Fabaceae</taxon>
        <taxon>Papilionoideae</taxon>
        <taxon>50 kb inversion clade</taxon>
        <taxon>dalbergioids sensu lato</taxon>
        <taxon>Dalbergieae</taxon>
        <taxon>Pterocarpus clade</taxon>
        <taxon>Arachis</taxon>
    </lineage>
</organism>
<sequence>MASLSIKIQAFRKRMGEKTYEIKRMWASTYLNDTFFGRIRTTSQCEGIHSLIKHYIGKKCYLLDLMHNLNEAVRQYQTNELLSDFKSLFSSPVLTTCFEDIEKEAANIFTHNMFKEVKNEILEVSKLNVVSGIWIATWMKNCIWIDDYNIYVDDATRMRIAIDLIMKSYNHEIIQSEKKHHYQSC</sequence>
<accession>A0A445BA07</accession>
<reference evidence="2 3" key="1">
    <citation type="submission" date="2019-01" db="EMBL/GenBank/DDBJ databases">
        <title>Sequencing of cultivated peanut Arachis hypogaea provides insights into genome evolution and oil improvement.</title>
        <authorList>
            <person name="Chen X."/>
        </authorList>
    </citation>
    <scope>NUCLEOTIDE SEQUENCE [LARGE SCALE GENOMIC DNA]</scope>
    <source>
        <strain evidence="3">cv. Fuhuasheng</strain>
        <tissue evidence="2">Leaves</tissue>
    </source>
</reference>
<dbReference type="GO" id="GO:0006355">
    <property type="term" value="P:regulation of DNA-templated transcription"/>
    <property type="evidence" value="ECO:0007669"/>
    <property type="project" value="UniProtKB-UniRule"/>
</dbReference>
<comment type="function">
    <text evidence="1">Putative transcription activator involved in regulating light control of development.</text>
</comment>
<dbReference type="AlphaFoldDB" id="A0A445BA07"/>
<dbReference type="GO" id="GO:0005634">
    <property type="term" value="C:nucleus"/>
    <property type="evidence" value="ECO:0007669"/>
    <property type="project" value="UniProtKB-SubCell"/>
</dbReference>
<keyword evidence="1" id="KW-0539">Nucleus</keyword>
<comment type="subcellular location">
    <subcellularLocation>
        <location evidence="1">Nucleus</location>
    </subcellularLocation>
</comment>
<protein>
    <recommendedName>
        <fullName evidence="1">Protein FAR1-RELATED SEQUENCE</fullName>
    </recommendedName>
</protein>